<accession>A0A2U3E9I1</accession>
<dbReference type="EMBL" id="LCWV01000008">
    <property type="protein sequence ID" value="PWI71152.1"/>
    <property type="molecule type" value="Genomic_DNA"/>
</dbReference>
<feature type="region of interest" description="Disordered" evidence="1">
    <location>
        <begin position="187"/>
        <end position="247"/>
    </location>
</feature>
<feature type="compositionally biased region" description="Low complexity" evidence="1">
    <location>
        <begin position="396"/>
        <end position="408"/>
    </location>
</feature>
<feature type="region of interest" description="Disordered" evidence="1">
    <location>
        <begin position="384"/>
        <end position="408"/>
    </location>
</feature>
<dbReference type="AlphaFoldDB" id="A0A2U3E9I1"/>
<name>A0A2U3E9I1_PURLI</name>
<dbReference type="Pfam" id="PF04000">
    <property type="entry name" value="Sas10_Utp3"/>
    <property type="match status" value="1"/>
</dbReference>
<proteinExistence type="predicted"/>
<dbReference type="Proteomes" id="UP000245956">
    <property type="component" value="Unassembled WGS sequence"/>
</dbReference>
<reference evidence="2 3" key="1">
    <citation type="journal article" date="2016" name="Front. Microbiol.">
        <title>Genome and transcriptome sequences reveal the specific parasitism of the nematophagous Purpureocillium lilacinum 36-1.</title>
        <authorList>
            <person name="Xie J."/>
            <person name="Li S."/>
            <person name="Mo C."/>
            <person name="Xiao X."/>
            <person name="Peng D."/>
            <person name="Wang G."/>
            <person name="Xiao Y."/>
        </authorList>
    </citation>
    <scope>NUCLEOTIDE SEQUENCE [LARGE SCALE GENOMIC DNA]</scope>
    <source>
        <strain evidence="2 3">36-1</strain>
    </source>
</reference>
<feature type="compositionally biased region" description="Low complexity" evidence="1">
    <location>
        <begin position="324"/>
        <end position="356"/>
    </location>
</feature>
<dbReference type="InterPro" id="IPR055304">
    <property type="entry name" value="CHCHD2/10-like"/>
</dbReference>
<feature type="region of interest" description="Disordered" evidence="1">
    <location>
        <begin position="137"/>
        <end position="162"/>
    </location>
</feature>
<sequence length="456" mass="48361">MAESKGLVRDLDKLDVQLDNLEDALGPLLDGLDERASQLPLLDRAKLFSLSAYAIESLLFFLLTAAVAPLHAASLKLQGTDAQSHAVFTELKRVQQYFAKIKGVEEPEPQGQRSTTVNQEAAARILKADLVRPFDTNQTWKHRGSSVGTIESDSFADGHGRQADNKALGAKLAEKIAEERAKALLKSVEGGGGGGKKNKRSADDSAASAGEASADQGGKKKKHKQGKKSRRPPIGPPGPCNPPGARTSIHRQLFLRSSTSGLFLPLDLDSLSLSRSTPPPRPPKSSHPQHHTDHTLPNQTQAIMPRQRSVGRAPSRPTAPAPAAPQQHRPATTMAAPQQHHAPPQQQMAPPVQQSAGPGLFGQMASTAAGVAIGSSVGHAIGGLFSGGSSEPAPAPQQQAAVQTQNQQQQQQWGSNNCAGAAQQFTKCLDDNGGNMQICNWYLEQLKACQAAASQY</sequence>
<feature type="region of interest" description="Disordered" evidence="1">
    <location>
        <begin position="273"/>
        <end position="357"/>
    </location>
</feature>
<protein>
    <recommendedName>
        <fullName evidence="4">Exosome complex protein</fullName>
    </recommendedName>
</protein>
<evidence type="ECO:0000313" key="2">
    <source>
        <dbReference type="EMBL" id="PWI71152.1"/>
    </source>
</evidence>
<dbReference type="GO" id="GO:0007005">
    <property type="term" value="P:mitochondrion organization"/>
    <property type="evidence" value="ECO:0007669"/>
    <property type="project" value="InterPro"/>
</dbReference>
<dbReference type="GO" id="GO:0005739">
    <property type="term" value="C:mitochondrion"/>
    <property type="evidence" value="ECO:0007669"/>
    <property type="project" value="TreeGrafter"/>
</dbReference>
<dbReference type="PANTHER" id="PTHR13523">
    <property type="entry name" value="COILED-COIL-HELIX-COILED-COIL-HELIX DOMAIN CONTAINING 2/NUR77"/>
    <property type="match status" value="1"/>
</dbReference>
<gene>
    <name evidence="2" type="ORF">PCL_12520</name>
</gene>
<dbReference type="PANTHER" id="PTHR13523:SF2">
    <property type="entry name" value="COILED-COIL-HELIX-COILED-COIL-HELIX DOMAIN CONTAINING 2, ISOFORM A-RELATED"/>
    <property type="match status" value="1"/>
</dbReference>
<feature type="compositionally biased region" description="Basic residues" evidence="1">
    <location>
        <begin position="219"/>
        <end position="231"/>
    </location>
</feature>
<evidence type="ECO:0000313" key="3">
    <source>
        <dbReference type="Proteomes" id="UP000245956"/>
    </source>
</evidence>
<comment type="caution">
    <text evidence="2">The sequence shown here is derived from an EMBL/GenBank/DDBJ whole genome shotgun (WGS) entry which is preliminary data.</text>
</comment>
<dbReference type="InterPro" id="IPR007146">
    <property type="entry name" value="Sas10/Utp3/C1D"/>
</dbReference>
<organism evidence="2 3">
    <name type="scientific">Purpureocillium lilacinum</name>
    <name type="common">Paecilomyces lilacinus</name>
    <dbReference type="NCBI Taxonomy" id="33203"/>
    <lineage>
        <taxon>Eukaryota</taxon>
        <taxon>Fungi</taxon>
        <taxon>Dikarya</taxon>
        <taxon>Ascomycota</taxon>
        <taxon>Pezizomycotina</taxon>
        <taxon>Sordariomycetes</taxon>
        <taxon>Hypocreomycetidae</taxon>
        <taxon>Hypocreales</taxon>
        <taxon>Ophiocordycipitaceae</taxon>
        <taxon>Purpureocillium</taxon>
    </lineage>
</organism>
<dbReference type="SUPFAM" id="SSF47072">
    <property type="entry name" value="Cysteine alpha-hairpin motif"/>
    <property type="match status" value="1"/>
</dbReference>
<evidence type="ECO:0008006" key="4">
    <source>
        <dbReference type="Google" id="ProtNLM"/>
    </source>
</evidence>
<evidence type="ECO:0000256" key="1">
    <source>
        <dbReference type="SAM" id="MobiDB-lite"/>
    </source>
</evidence>
<feature type="compositionally biased region" description="Pro residues" evidence="1">
    <location>
        <begin position="233"/>
        <end position="242"/>
    </location>
</feature>
<dbReference type="GO" id="GO:0005634">
    <property type="term" value="C:nucleus"/>
    <property type="evidence" value="ECO:0007669"/>
    <property type="project" value="TreeGrafter"/>
</dbReference>
<feature type="compositionally biased region" description="Low complexity" evidence="1">
    <location>
        <begin position="204"/>
        <end position="216"/>
    </location>
</feature>
<dbReference type="InterPro" id="IPR009069">
    <property type="entry name" value="Cys_alpha_HP_mot_SF"/>
</dbReference>